<evidence type="ECO:0000313" key="1">
    <source>
        <dbReference type="EMBL" id="KAF9517194.1"/>
    </source>
</evidence>
<accession>A0A9P6DZN4</accession>
<gene>
    <name evidence="1" type="ORF">BS47DRAFT_543829</name>
</gene>
<sequence>MRRAIGLGAGLVLMLDCGHHRARSRNMGPREGVARGIRWHCPFDLGVLLSILGNACVFGRINHETFEHVAGRSLIVTRSGGLKKPLLHS</sequence>
<keyword evidence="2" id="KW-1185">Reference proteome</keyword>
<protein>
    <submittedName>
        <fullName evidence="1">Uncharacterized protein</fullName>
    </submittedName>
</protein>
<reference evidence="1" key="1">
    <citation type="journal article" date="2020" name="Nat. Commun.">
        <title>Large-scale genome sequencing of mycorrhizal fungi provides insights into the early evolution of symbiotic traits.</title>
        <authorList>
            <person name="Miyauchi S."/>
            <person name="Kiss E."/>
            <person name="Kuo A."/>
            <person name="Drula E."/>
            <person name="Kohler A."/>
            <person name="Sanchez-Garcia M."/>
            <person name="Morin E."/>
            <person name="Andreopoulos B."/>
            <person name="Barry K.W."/>
            <person name="Bonito G."/>
            <person name="Buee M."/>
            <person name="Carver A."/>
            <person name="Chen C."/>
            <person name="Cichocki N."/>
            <person name="Clum A."/>
            <person name="Culley D."/>
            <person name="Crous P.W."/>
            <person name="Fauchery L."/>
            <person name="Girlanda M."/>
            <person name="Hayes R.D."/>
            <person name="Keri Z."/>
            <person name="LaButti K."/>
            <person name="Lipzen A."/>
            <person name="Lombard V."/>
            <person name="Magnuson J."/>
            <person name="Maillard F."/>
            <person name="Murat C."/>
            <person name="Nolan M."/>
            <person name="Ohm R.A."/>
            <person name="Pangilinan J."/>
            <person name="Pereira M.F."/>
            <person name="Perotto S."/>
            <person name="Peter M."/>
            <person name="Pfister S."/>
            <person name="Riley R."/>
            <person name="Sitrit Y."/>
            <person name="Stielow J.B."/>
            <person name="Szollosi G."/>
            <person name="Zifcakova L."/>
            <person name="Stursova M."/>
            <person name="Spatafora J.W."/>
            <person name="Tedersoo L."/>
            <person name="Vaario L.M."/>
            <person name="Yamada A."/>
            <person name="Yan M."/>
            <person name="Wang P."/>
            <person name="Xu J."/>
            <person name="Bruns T."/>
            <person name="Baldrian P."/>
            <person name="Vilgalys R."/>
            <person name="Dunand C."/>
            <person name="Henrissat B."/>
            <person name="Grigoriev I.V."/>
            <person name="Hibbett D."/>
            <person name="Nagy L.G."/>
            <person name="Martin F.M."/>
        </authorList>
    </citation>
    <scope>NUCLEOTIDE SEQUENCE</scope>
    <source>
        <strain evidence="1">UP504</strain>
    </source>
</reference>
<organism evidence="1 2">
    <name type="scientific">Hydnum rufescens UP504</name>
    <dbReference type="NCBI Taxonomy" id="1448309"/>
    <lineage>
        <taxon>Eukaryota</taxon>
        <taxon>Fungi</taxon>
        <taxon>Dikarya</taxon>
        <taxon>Basidiomycota</taxon>
        <taxon>Agaricomycotina</taxon>
        <taxon>Agaricomycetes</taxon>
        <taxon>Cantharellales</taxon>
        <taxon>Hydnaceae</taxon>
        <taxon>Hydnum</taxon>
    </lineage>
</organism>
<comment type="caution">
    <text evidence="1">The sequence shown here is derived from an EMBL/GenBank/DDBJ whole genome shotgun (WGS) entry which is preliminary data.</text>
</comment>
<name>A0A9P6DZN4_9AGAM</name>
<evidence type="ECO:0000313" key="2">
    <source>
        <dbReference type="Proteomes" id="UP000886523"/>
    </source>
</evidence>
<proteinExistence type="predicted"/>
<dbReference type="Proteomes" id="UP000886523">
    <property type="component" value="Unassembled WGS sequence"/>
</dbReference>
<dbReference type="AlphaFoldDB" id="A0A9P6DZN4"/>
<dbReference type="EMBL" id="MU128933">
    <property type="protein sequence ID" value="KAF9517194.1"/>
    <property type="molecule type" value="Genomic_DNA"/>
</dbReference>